<evidence type="ECO:0000313" key="9">
    <source>
        <dbReference type="Proteomes" id="UP001185728"/>
    </source>
</evidence>
<dbReference type="EMBL" id="JAWLUK010000013">
    <property type="protein sequence ID" value="MDV7177590.1"/>
    <property type="molecule type" value="Genomic_DNA"/>
</dbReference>
<feature type="region of interest" description="Disordered" evidence="7">
    <location>
        <begin position="274"/>
        <end position="305"/>
    </location>
</feature>
<sequence>MSTPAPMTDPTARDAERLPALRFGFLATGPWILGFVVCVLFAFLCHALAQWQWDRRVEVQHRVNRVLENYDDDPVPFAEASRLFTAFQTEDEWTPVTLTGEYLVDETLIVRNRPRAGQPGYEVLVPFRTDEGPVVVVDRGWLPVGNSPGQPDAVPAPPAGHAEVVVRVKPGEPALDRDAPDGQVPSIDLAEIADTVGGPVAGTAYGIMVTEDPAVESMPQKLVEPTLDEGPHLSYAIQWYLFAAMGFGVWGYSAWMRARNDRADALDDAADEGLLSAHRVPRAKPARRRRDGRLTDEEAEDALFD</sequence>
<keyword evidence="6" id="KW-1003">Cell membrane</keyword>
<accession>A0AAP5TBC9</accession>
<evidence type="ECO:0000256" key="2">
    <source>
        <dbReference type="ARBA" id="ARBA00007165"/>
    </source>
</evidence>
<dbReference type="Pfam" id="PF02104">
    <property type="entry name" value="SURF1"/>
    <property type="match status" value="1"/>
</dbReference>
<name>A0AAP5TBC9_9MICC</name>
<dbReference type="PROSITE" id="PS50895">
    <property type="entry name" value="SURF1"/>
    <property type="match status" value="1"/>
</dbReference>
<protein>
    <recommendedName>
        <fullName evidence="6">SURF1-like protein</fullName>
    </recommendedName>
</protein>
<comment type="similarity">
    <text evidence="2 6">Belongs to the SURF1 family.</text>
</comment>
<keyword evidence="4 6" id="KW-1133">Transmembrane helix</keyword>
<keyword evidence="5 6" id="KW-0472">Membrane</keyword>
<dbReference type="InterPro" id="IPR045214">
    <property type="entry name" value="Surf1/Surf4"/>
</dbReference>
<keyword evidence="3 6" id="KW-0812">Transmembrane</keyword>
<evidence type="ECO:0000256" key="1">
    <source>
        <dbReference type="ARBA" id="ARBA00004370"/>
    </source>
</evidence>
<comment type="caution">
    <text evidence="8">The sequence shown here is derived from an EMBL/GenBank/DDBJ whole genome shotgun (WGS) entry which is preliminary data.</text>
</comment>
<evidence type="ECO:0000256" key="4">
    <source>
        <dbReference type="ARBA" id="ARBA00022989"/>
    </source>
</evidence>
<dbReference type="PANTHER" id="PTHR23427:SF2">
    <property type="entry name" value="SURFEIT LOCUS PROTEIN 1"/>
    <property type="match status" value="1"/>
</dbReference>
<dbReference type="Proteomes" id="UP001185728">
    <property type="component" value="Unassembled WGS sequence"/>
</dbReference>
<dbReference type="PANTHER" id="PTHR23427">
    <property type="entry name" value="SURFEIT LOCUS PROTEIN"/>
    <property type="match status" value="1"/>
</dbReference>
<evidence type="ECO:0000256" key="7">
    <source>
        <dbReference type="SAM" id="MobiDB-lite"/>
    </source>
</evidence>
<feature type="compositionally biased region" description="Basic residues" evidence="7">
    <location>
        <begin position="279"/>
        <end position="291"/>
    </location>
</feature>
<dbReference type="InterPro" id="IPR002994">
    <property type="entry name" value="Surf1/Shy1"/>
</dbReference>
<dbReference type="RefSeq" id="WP_182488413.1">
    <property type="nucleotide sequence ID" value="NZ_JAWLUK010000013.1"/>
</dbReference>
<feature type="transmembrane region" description="Helical" evidence="6">
    <location>
        <begin position="237"/>
        <end position="255"/>
    </location>
</feature>
<evidence type="ECO:0000256" key="5">
    <source>
        <dbReference type="ARBA" id="ARBA00023136"/>
    </source>
</evidence>
<organism evidence="8 9">
    <name type="scientific">Micrococcus yunnanensis</name>
    <dbReference type="NCBI Taxonomy" id="566027"/>
    <lineage>
        <taxon>Bacteria</taxon>
        <taxon>Bacillati</taxon>
        <taxon>Actinomycetota</taxon>
        <taxon>Actinomycetes</taxon>
        <taxon>Micrococcales</taxon>
        <taxon>Micrococcaceae</taxon>
        <taxon>Micrococcus</taxon>
    </lineage>
</organism>
<proteinExistence type="inferred from homology"/>
<evidence type="ECO:0000256" key="3">
    <source>
        <dbReference type="ARBA" id="ARBA00022692"/>
    </source>
</evidence>
<gene>
    <name evidence="8" type="ORF">R4064_08065</name>
</gene>
<comment type="subcellular location">
    <subcellularLocation>
        <location evidence="6">Cell membrane</location>
        <topology evidence="6">Multi-pass membrane protein</topology>
    </subcellularLocation>
    <subcellularLocation>
        <location evidence="1">Membrane</location>
    </subcellularLocation>
</comment>
<feature type="transmembrane region" description="Helical" evidence="6">
    <location>
        <begin position="23"/>
        <end position="49"/>
    </location>
</feature>
<evidence type="ECO:0000256" key="6">
    <source>
        <dbReference type="RuleBase" id="RU363076"/>
    </source>
</evidence>
<evidence type="ECO:0000313" key="8">
    <source>
        <dbReference type="EMBL" id="MDV7177590.1"/>
    </source>
</evidence>
<reference evidence="8" key="1">
    <citation type="submission" date="2023-10" db="EMBL/GenBank/DDBJ databases">
        <title>Development of a sustainable strategy for remediation of hydrocarbon-contaminated territories based on the waste exchange concept.</title>
        <authorList>
            <person name="Krivoruchko A."/>
        </authorList>
    </citation>
    <scope>NUCLEOTIDE SEQUENCE</scope>
    <source>
        <strain evidence="8">IEGM 1325</strain>
    </source>
</reference>
<dbReference type="GO" id="GO:0005886">
    <property type="term" value="C:plasma membrane"/>
    <property type="evidence" value="ECO:0007669"/>
    <property type="project" value="UniProtKB-SubCell"/>
</dbReference>
<dbReference type="CDD" id="cd06662">
    <property type="entry name" value="SURF1"/>
    <property type="match status" value="1"/>
</dbReference>
<dbReference type="AlphaFoldDB" id="A0AAP5TBC9"/>